<evidence type="ECO:0000259" key="7">
    <source>
        <dbReference type="PROSITE" id="PS51171"/>
    </source>
</evidence>
<sequence length="400" mass="43152">MTISVSNHVGAKHPALAAANLTTSNRASVSRAASVAVAAKLNQNKQQTERRNEAAWPFEMMANDLASRLGHDIADAHLERLFSKQVVGGSSPPPGRDPFCRRPARVAYQGSRGSYCQEVAARAFPSSAAAATLLPCFLMEDAFTALEDLTADCAVVPFENSLDGPIDRNLDLLLRHPSVRILAELVLPVNHCLLSLSGASKSALRRVVSHPQVLSHCRRSLEALDLKVDEVTSTADAALFVAENQVADTAVIGSRIAAREFGLRVLDPNFQDLQVAGNFNRFFQLGLSTAAETAYSAPGKKKTTLAFALDGGPSDLFSAMWIFERHGVRVARVDHRPNRERPLRIVDVAGEKVAYLDYVFVMDVEGSASDAAVEAAIARLTEIATFTRVLGSYSCTGHSR</sequence>
<dbReference type="PANTHER" id="PTHR21022">
    <property type="entry name" value="PREPHENATE DEHYDRATASE P PROTEIN"/>
    <property type="match status" value="1"/>
</dbReference>
<dbReference type="CDD" id="cd13631">
    <property type="entry name" value="PBP2_Ct-PDT_like"/>
    <property type="match status" value="1"/>
</dbReference>
<evidence type="ECO:0000256" key="1">
    <source>
        <dbReference type="ARBA" id="ARBA00004741"/>
    </source>
</evidence>
<keyword evidence="3" id="KW-0028">Amino-acid biosynthesis</keyword>
<dbReference type="PANTHER" id="PTHR21022:SF26">
    <property type="entry name" value="AROGENATE DEHYDRATASE_PREPHENATE DEHYDRATASE 2, CHLOROPLASTIC-LIKE"/>
    <property type="match status" value="1"/>
</dbReference>
<reference evidence="8 9" key="1">
    <citation type="submission" date="2020-08" db="EMBL/GenBank/DDBJ databases">
        <title>Plant Genome Project.</title>
        <authorList>
            <person name="Zhang R.-G."/>
        </authorList>
    </citation>
    <scope>NUCLEOTIDE SEQUENCE [LARGE SCALE GENOMIC DNA]</scope>
    <source>
        <tissue evidence="8">Rhizome</tissue>
    </source>
</reference>
<comment type="caution">
    <text evidence="8">The sequence shown here is derived from an EMBL/GenBank/DDBJ whole genome shotgun (WGS) entry which is preliminary data.</text>
</comment>
<gene>
    <name evidence="8" type="ORF">ZIOFF_008159</name>
</gene>
<dbReference type="GO" id="GO:0004664">
    <property type="term" value="F:prephenate dehydratase activity"/>
    <property type="evidence" value="ECO:0007669"/>
    <property type="project" value="InterPro"/>
</dbReference>
<dbReference type="PIRSF" id="PIRSF001500">
    <property type="entry name" value="Chor_mut_pdt_Ppr"/>
    <property type="match status" value="1"/>
</dbReference>
<dbReference type="GO" id="GO:0009507">
    <property type="term" value="C:chloroplast"/>
    <property type="evidence" value="ECO:0007669"/>
    <property type="project" value="TreeGrafter"/>
</dbReference>
<dbReference type="EMBL" id="JACMSC010000002">
    <property type="protein sequence ID" value="KAG6534273.1"/>
    <property type="molecule type" value="Genomic_DNA"/>
</dbReference>
<keyword evidence="5" id="KW-0584">Phenylalanine biosynthesis</keyword>
<evidence type="ECO:0000313" key="8">
    <source>
        <dbReference type="EMBL" id="KAG6534273.1"/>
    </source>
</evidence>
<dbReference type="InterPro" id="IPR008242">
    <property type="entry name" value="Chor_mutase/pphenate_deHydtase"/>
</dbReference>
<keyword evidence="6" id="KW-0456">Lyase</keyword>
<feature type="domain" description="Prephenate dehydratase" evidence="7">
    <location>
        <begin position="105"/>
        <end position="287"/>
    </location>
</feature>
<dbReference type="Pfam" id="PF00800">
    <property type="entry name" value="PDT"/>
    <property type="match status" value="1"/>
</dbReference>
<evidence type="ECO:0000256" key="6">
    <source>
        <dbReference type="ARBA" id="ARBA00023239"/>
    </source>
</evidence>
<proteinExistence type="predicted"/>
<dbReference type="PROSITE" id="PS51171">
    <property type="entry name" value="PREPHENATE_DEHYDR_3"/>
    <property type="match status" value="1"/>
</dbReference>
<evidence type="ECO:0000313" key="9">
    <source>
        <dbReference type="Proteomes" id="UP000734854"/>
    </source>
</evidence>
<protein>
    <recommendedName>
        <fullName evidence="2">prephenate dehydratase</fullName>
        <ecNumber evidence="2">4.2.1.51</ecNumber>
    </recommendedName>
</protein>
<evidence type="ECO:0000256" key="3">
    <source>
        <dbReference type="ARBA" id="ARBA00022605"/>
    </source>
</evidence>
<keyword evidence="9" id="KW-1185">Reference proteome</keyword>
<evidence type="ECO:0000256" key="2">
    <source>
        <dbReference type="ARBA" id="ARBA00013147"/>
    </source>
</evidence>
<name>A0A8J5HSA4_ZINOF</name>
<dbReference type="EC" id="4.2.1.51" evidence="2"/>
<keyword evidence="4" id="KW-0057">Aromatic amino acid biosynthesis</keyword>
<accession>A0A8J5HSA4</accession>
<dbReference type="Proteomes" id="UP000734854">
    <property type="component" value="Unassembled WGS sequence"/>
</dbReference>
<evidence type="ECO:0000256" key="5">
    <source>
        <dbReference type="ARBA" id="ARBA00023222"/>
    </source>
</evidence>
<dbReference type="GO" id="GO:0009094">
    <property type="term" value="P:L-phenylalanine biosynthetic process"/>
    <property type="evidence" value="ECO:0007669"/>
    <property type="project" value="UniProtKB-KW"/>
</dbReference>
<dbReference type="GO" id="GO:0047769">
    <property type="term" value="F:arogenate dehydratase activity"/>
    <property type="evidence" value="ECO:0007669"/>
    <property type="project" value="TreeGrafter"/>
</dbReference>
<organism evidence="8 9">
    <name type="scientific">Zingiber officinale</name>
    <name type="common">Ginger</name>
    <name type="synonym">Amomum zingiber</name>
    <dbReference type="NCBI Taxonomy" id="94328"/>
    <lineage>
        <taxon>Eukaryota</taxon>
        <taxon>Viridiplantae</taxon>
        <taxon>Streptophyta</taxon>
        <taxon>Embryophyta</taxon>
        <taxon>Tracheophyta</taxon>
        <taxon>Spermatophyta</taxon>
        <taxon>Magnoliopsida</taxon>
        <taxon>Liliopsida</taxon>
        <taxon>Zingiberales</taxon>
        <taxon>Zingiberaceae</taxon>
        <taxon>Zingiber</taxon>
    </lineage>
</organism>
<dbReference type="InterPro" id="IPR001086">
    <property type="entry name" value="Preph_deHydtase"/>
</dbReference>
<dbReference type="OrthoDB" id="983542at2759"/>
<dbReference type="AlphaFoldDB" id="A0A8J5HSA4"/>
<dbReference type="CDD" id="cd04905">
    <property type="entry name" value="ACT_CM-PDT"/>
    <property type="match status" value="1"/>
</dbReference>
<evidence type="ECO:0000256" key="4">
    <source>
        <dbReference type="ARBA" id="ARBA00023141"/>
    </source>
</evidence>
<comment type="pathway">
    <text evidence="1">Amino-acid biosynthesis; L-phenylalanine biosynthesis; phenylpyruvate from prephenate: step 1/1.</text>
</comment>